<evidence type="ECO:0000313" key="2">
    <source>
        <dbReference type="Proteomes" id="UP001141806"/>
    </source>
</evidence>
<dbReference type="OrthoDB" id="419598at2759"/>
<name>A0A9Q0KMX4_9MAGN</name>
<dbReference type="EMBL" id="JAMYWD010000004">
    <property type="protein sequence ID" value="KAJ4973134.1"/>
    <property type="molecule type" value="Genomic_DNA"/>
</dbReference>
<comment type="caution">
    <text evidence="1">The sequence shown here is derived from an EMBL/GenBank/DDBJ whole genome shotgun (WGS) entry which is preliminary data.</text>
</comment>
<protein>
    <submittedName>
        <fullName evidence="1">Uncharacterized protein</fullName>
    </submittedName>
</protein>
<keyword evidence="2" id="KW-1185">Reference proteome</keyword>
<accession>A0A9Q0KMX4</accession>
<organism evidence="1 2">
    <name type="scientific">Protea cynaroides</name>
    <dbReference type="NCBI Taxonomy" id="273540"/>
    <lineage>
        <taxon>Eukaryota</taxon>
        <taxon>Viridiplantae</taxon>
        <taxon>Streptophyta</taxon>
        <taxon>Embryophyta</taxon>
        <taxon>Tracheophyta</taxon>
        <taxon>Spermatophyta</taxon>
        <taxon>Magnoliopsida</taxon>
        <taxon>Proteales</taxon>
        <taxon>Proteaceae</taxon>
        <taxon>Protea</taxon>
    </lineage>
</organism>
<sequence>MNLEWLPSYGVVDLSKESIQTYQTRFYSKIAPWELESIETYSKANSTIPHRDKVIILGDGNPKTNFSKNISTYMWKITPIQGFNFTTKMVLVCQMCGQIVSVQKFCWVSQVLIQWPRGKFSGCSRMNWYWWTDHGDTSELYLCRTLRTRFSYVGMIML</sequence>
<evidence type="ECO:0000313" key="1">
    <source>
        <dbReference type="EMBL" id="KAJ4973134.1"/>
    </source>
</evidence>
<dbReference type="Proteomes" id="UP001141806">
    <property type="component" value="Unassembled WGS sequence"/>
</dbReference>
<gene>
    <name evidence="1" type="ORF">NE237_006308</name>
</gene>
<proteinExistence type="predicted"/>
<dbReference type="AlphaFoldDB" id="A0A9Q0KMX4"/>
<reference evidence="1" key="1">
    <citation type="journal article" date="2023" name="Plant J.">
        <title>The genome of the king protea, Protea cynaroides.</title>
        <authorList>
            <person name="Chang J."/>
            <person name="Duong T.A."/>
            <person name="Schoeman C."/>
            <person name="Ma X."/>
            <person name="Roodt D."/>
            <person name="Barker N."/>
            <person name="Li Z."/>
            <person name="Van de Peer Y."/>
            <person name="Mizrachi E."/>
        </authorList>
    </citation>
    <scope>NUCLEOTIDE SEQUENCE</scope>
    <source>
        <tissue evidence="1">Young leaves</tissue>
    </source>
</reference>